<organism evidence="1 2">
    <name type="scientific">Paramecium primaurelia</name>
    <dbReference type="NCBI Taxonomy" id="5886"/>
    <lineage>
        <taxon>Eukaryota</taxon>
        <taxon>Sar</taxon>
        <taxon>Alveolata</taxon>
        <taxon>Ciliophora</taxon>
        <taxon>Intramacronucleata</taxon>
        <taxon>Oligohymenophorea</taxon>
        <taxon>Peniculida</taxon>
        <taxon>Parameciidae</taxon>
        <taxon>Paramecium</taxon>
    </lineage>
</organism>
<proteinExistence type="predicted"/>
<reference evidence="1" key="1">
    <citation type="submission" date="2021-01" db="EMBL/GenBank/DDBJ databases">
        <authorList>
            <consortium name="Genoscope - CEA"/>
            <person name="William W."/>
        </authorList>
    </citation>
    <scope>NUCLEOTIDE SEQUENCE</scope>
</reference>
<name>A0A8S1QQ31_PARPR</name>
<protein>
    <submittedName>
        <fullName evidence="1">Uncharacterized protein</fullName>
    </submittedName>
</protein>
<accession>A0A8S1QQ31</accession>
<keyword evidence="2" id="KW-1185">Reference proteome</keyword>
<evidence type="ECO:0000313" key="1">
    <source>
        <dbReference type="EMBL" id="CAD8117746.1"/>
    </source>
</evidence>
<sequence length="37" mass="4588">MASLTPFTINWVQSQYLNRRRTMKQVQNFQNYRILIK</sequence>
<comment type="caution">
    <text evidence="1">The sequence shown here is derived from an EMBL/GenBank/DDBJ whole genome shotgun (WGS) entry which is preliminary data.</text>
</comment>
<dbReference type="EMBL" id="CAJJDM010000217">
    <property type="protein sequence ID" value="CAD8117746.1"/>
    <property type="molecule type" value="Genomic_DNA"/>
</dbReference>
<gene>
    <name evidence="1" type="ORF">PPRIM_AZ9-3.1.T2080006</name>
</gene>
<dbReference type="Proteomes" id="UP000688137">
    <property type="component" value="Unassembled WGS sequence"/>
</dbReference>
<evidence type="ECO:0000313" key="2">
    <source>
        <dbReference type="Proteomes" id="UP000688137"/>
    </source>
</evidence>
<dbReference type="AlphaFoldDB" id="A0A8S1QQ31"/>